<dbReference type="PANTHER" id="PTHR36842">
    <property type="entry name" value="PROTEIN TOLB HOMOLOG"/>
    <property type="match status" value="1"/>
</dbReference>
<evidence type="ECO:0000256" key="1">
    <source>
        <dbReference type="ARBA" id="ARBA00009820"/>
    </source>
</evidence>
<dbReference type="AlphaFoldDB" id="A0A382NVR7"/>
<proteinExistence type="inferred from homology"/>
<dbReference type="SUPFAM" id="SSF82171">
    <property type="entry name" value="DPP6 N-terminal domain-like"/>
    <property type="match status" value="1"/>
</dbReference>
<gene>
    <name evidence="2" type="ORF">METZ01_LOCUS318108</name>
</gene>
<dbReference type="Pfam" id="PF07676">
    <property type="entry name" value="PD40"/>
    <property type="match status" value="5"/>
</dbReference>
<evidence type="ECO:0000313" key="2">
    <source>
        <dbReference type="EMBL" id="SVC65254.1"/>
    </source>
</evidence>
<dbReference type="EMBL" id="UINC01103115">
    <property type="protein sequence ID" value="SVC65254.1"/>
    <property type="molecule type" value="Genomic_DNA"/>
</dbReference>
<evidence type="ECO:0008006" key="3">
    <source>
        <dbReference type="Google" id="ProtNLM"/>
    </source>
</evidence>
<dbReference type="InterPro" id="IPR011042">
    <property type="entry name" value="6-blade_b-propeller_TolB-like"/>
</dbReference>
<dbReference type="PANTHER" id="PTHR36842:SF1">
    <property type="entry name" value="PROTEIN TOLB"/>
    <property type="match status" value="1"/>
</dbReference>
<feature type="non-terminal residue" evidence="2">
    <location>
        <position position="347"/>
    </location>
</feature>
<organism evidence="2">
    <name type="scientific">marine metagenome</name>
    <dbReference type="NCBI Taxonomy" id="408172"/>
    <lineage>
        <taxon>unclassified sequences</taxon>
        <taxon>metagenomes</taxon>
        <taxon>ecological metagenomes</taxon>
    </lineage>
</organism>
<accession>A0A382NVR7</accession>
<comment type="similarity">
    <text evidence="1">Belongs to the TolB family.</text>
</comment>
<dbReference type="Gene3D" id="2.120.10.30">
    <property type="entry name" value="TolB, C-terminal domain"/>
    <property type="match status" value="2"/>
</dbReference>
<sequence length="347" mass="40232">MKHQWIQRVGALGLVFFSFFLESCSNTGVTEDPYIDPHIIFTSKRWWNYDIFITDIYGGHITHLTKNKWLDFNPAVSPDGSKLAFVSDRDGGNREIYTVDLVWMDGYTQWEGRNLTNITQTVGHDWTPKFSPTNEKILFSTYFPATDNYDIFIMNADGSNKKNLTNTHYYEKHPQFSPDGSFIIYQGWQKGKMEIFFSNLLDENNINLTRNNTSHDIMPLGNALSPDGSQIVFTSERDGNKEIYIMNIDDSYIGPFWNEGVEQIRLTDNPAQDSEPEFSPDGEYIVFTSNRDGNREIYRMDANGENLVNLTKNNADDWSPRYYPDGYKIVFQTLRDANWEIYMMGLD</sequence>
<reference evidence="2" key="1">
    <citation type="submission" date="2018-05" db="EMBL/GenBank/DDBJ databases">
        <authorList>
            <person name="Lanie J.A."/>
            <person name="Ng W.-L."/>
            <person name="Kazmierczak K.M."/>
            <person name="Andrzejewski T.M."/>
            <person name="Davidsen T.M."/>
            <person name="Wayne K.J."/>
            <person name="Tettelin H."/>
            <person name="Glass J.I."/>
            <person name="Rusch D."/>
            <person name="Podicherti R."/>
            <person name="Tsui H.-C.T."/>
            <person name="Winkler M.E."/>
        </authorList>
    </citation>
    <scope>NUCLEOTIDE SEQUENCE</scope>
</reference>
<dbReference type="InterPro" id="IPR011659">
    <property type="entry name" value="WD40"/>
</dbReference>
<protein>
    <recommendedName>
        <fullName evidence="3">DUF5050 domain-containing protein</fullName>
    </recommendedName>
</protein>
<name>A0A382NVR7_9ZZZZ</name>